<dbReference type="PANTHER" id="PTHR11070">
    <property type="entry name" value="UVRD / RECB / PCRA DNA HELICASE FAMILY MEMBER"/>
    <property type="match status" value="1"/>
</dbReference>
<keyword evidence="2 6" id="KW-0378">Hydrolase</keyword>
<proteinExistence type="predicted"/>
<evidence type="ECO:0000313" key="8">
    <source>
        <dbReference type="EMBL" id="WUP50668.1"/>
    </source>
</evidence>
<reference evidence="8" key="1">
    <citation type="submission" date="2022-10" db="EMBL/GenBank/DDBJ databases">
        <title>The complete genomes of actinobacterial strains from the NBC collection.</title>
        <authorList>
            <person name="Joergensen T.S."/>
            <person name="Alvarez Arevalo M."/>
            <person name="Sterndorff E.B."/>
            <person name="Faurdal D."/>
            <person name="Vuksanovic O."/>
            <person name="Mourched A.-S."/>
            <person name="Charusanti P."/>
            <person name="Shaw S."/>
            <person name="Blin K."/>
            <person name="Weber T."/>
        </authorList>
    </citation>
    <scope>NUCLEOTIDE SEQUENCE</scope>
    <source>
        <strain evidence="8">NBC_00256</strain>
    </source>
</reference>
<dbReference type="SUPFAM" id="SSF52540">
    <property type="entry name" value="P-loop containing nucleoside triphosphate hydrolases"/>
    <property type="match status" value="1"/>
</dbReference>
<evidence type="ECO:0000256" key="4">
    <source>
        <dbReference type="ARBA" id="ARBA00022840"/>
    </source>
</evidence>
<protein>
    <submittedName>
        <fullName evidence="8">UvrD-helicase domain-containing protein</fullName>
    </submittedName>
</protein>
<keyword evidence="1 6" id="KW-0547">Nucleotide-binding</keyword>
<evidence type="ECO:0000256" key="6">
    <source>
        <dbReference type="PROSITE-ProRule" id="PRU00560"/>
    </source>
</evidence>
<dbReference type="EMBL" id="CP108084">
    <property type="protein sequence ID" value="WUP50668.1"/>
    <property type="molecule type" value="Genomic_DNA"/>
</dbReference>
<accession>A0ABZ1S9J4</accession>
<dbReference type="Pfam" id="PF00580">
    <property type="entry name" value="UvrD-helicase"/>
    <property type="match status" value="1"/>
</dbReference>
<keyword evidence="5" id="KW-0238">DNA-binding</keyword>
<evidence type="ECO:0000256" key="2">
    <source>
        <dbReference type="ARBA" id="ARBA00022801"/>
    </source>
</evidence>
<dbReference type="InterPro" id="IPR014016">
    <property type="entry name" value="UvrD-like_ATP-bd"/>
</dbReference>
<name>A0ABZ1S9J4_9ACTN</name>
<gene>
    <name evidence="8" type="ORF">OG994_03845</name>
</gene>
<feature type="domain" description="UvrD-like helicase ATP-binding" evidence="7">
    <location>
        <begin position="67"/>
        <end position="296"/>
    </location>
</feature>
<dbReference type="PANTHER" id="PTHR11070:SF2">
    <property type="entry name" value="ATP-DEPENDENT DNA HELICASE SRS2"/>
    <property type="match status" value="1"/>
</dbReference>
<dbReference type="Gene3D" id="1.10.10.160">
    <property type="match status" value="1"/>
</dbReference>
<organism evidence="8 9">
    <name type="scientific">Micromonospora globbae</name>
    <dbReference type="NCBI Taxonomy" id="1894969"/>
    <lineage>
        <taxon>Bacteria</taxon>
        <taxon>Bacillati</taxon>
        <taxon>Actinomycetota</taxon>
        <taxon>Actinomycetes</taxon>
        <taxon>Micromonosporales</taxon>
        <taxon>Micromonosporaceae</taxon>
        <taxon>Micromonospora</taxon>
    </lineage>
</organism>
<keyword evidence="4 6" id="KW-0067">ATP-binding</keyword>
<evidence type="ECO:0000313" key="9">
    <source>
        <dbReference type="Proteomes" id="UP001432190"/>
    </source>
</evidence>
<dbReference type="Proteomes" id="UP001432190">
    <property type="component" value="Chromosome"/>
</dbReference>
<evidence type="ECO:0000256" key="5">
    <source>
        <dbReference type="ARBA" id="ARBA00023125"/>
    </source>
</evidence>
<evidence type="ECO:0000256" key="1">
    <source>
        <dbReference type="ARBA" id="ARBA00022741"/>
    </source>
</evidence>
<keyword evidence="3 6" id="KW-0347">Helicase</keyword>
<sequence>MLSPIDIFARSPAEPASWATGFDRSVLTIPRPHGIPTCSPCVPRRWLRVASHRTGDVVSERAGNGLPQLTGSALEAVGHRGSHLQIIASAGAGKTEVVSQRVVDLLAEGVAPEAIVAFTFTARAAEELKNRIVQRVEGRLGKAALDRLNGLFVGTIHAFCFRLLQQRVPRYETYDVLDDNQLTAFLSREANRLELRQLDPGNRLFASIAAFLKAVDVVENELLGTDPLPDPVKSVLHNYYETLDRYRLLTYGQQVVRAVRELERPAFAADIHATLRHLIVDEYQASTRRRNGLSSC</sequence>
<dbReference type="InterPro" id="IPR013986">
    <property type="entry name" value="DExx_box_DNA_helicase_dom_sf"/>
</dbReference>
<feature type="binding site" evidence="6">
    <location>
        <begin position="88"/>
        <end position="95"/>
    </location>
    <ligand>
        <name>ATP</name>
        <dbReference type="ChEBI" id="CHEBI:30616"/>
    </ligand>
</feature>
<keyword evidence="9" id="KW-1185">Reference proteome</keyword>
<dbReference type="InterPro" id="IPR000212">
    <property type="entry name" value="DNA_helicase_UvrD/REP"/>
</dbReference>
<dbReference type="PROSITE" id="PS51198">
    <property type="entry name" value="UVRD_HELICASE_ATP_BIND"/>
    <property type="match status" value="1"/>
</dbReference>
<dbReference type="Gene3D" id="3.40.50.300">
    <property type="entry name" value="P-loop containing nucleotide triphosphate hydrolases"/>
    <property type="match status" value="1"/>
</dbReference>
<evidence type="ECO:0000256" key="3">
    <source>
        <dbReference type="ARBA" id="ARBA00022806"/>
    </source>
</evidence>
<dbReference type="InterPro" id="IPR027417">
    <property type="entry name" value="P-loop_NTPase"/>
</dbReference>
<evidence type="ECO:0000259" key="7">
    <source>
        <dbReference type="PROSITE" id="PS51198"/>
    </source>
</evidence>